<dbReference type="InterPro" id="IPR008916">
    <property type="entry name" value="Retrov_capsid_C"/>
</dbReference>
<dbReference type="GO" id="GO:0016032">
    <property type="term" value="P:viral process"/>
    <property type="evidence" value="ECO:0007669"/>
    <property type="project" value="InterPro"/>
</dbReference>
<proteinExistence type="predicted"/>
<dbReference type="SUPFAM" id="SSF47943">
    <property type="entry name" value="Retrovirus capsid protein, N-terminal core domain"/>
    <property type="match status" value="1"/>
</dbReference>
<dbReference type="SUPFAM" id="SSF47353">
    <property type="entry name" value="Retrovirus capsid dimerization domain-like"/>
    <property type="match status" value="1"/>
</dbReference>
<sequence length="230" mass="25805">MSSGSQTTPPTCRRLCPSPSSSHASPSGSHTWESEEEERESRSESPWIPSLALVTYRRTRGGNTTNVTWSTILQHVVRDLVKALKEYGCDSLYFQGLLNAQVARIVAVPFDLKHLFKCLHSKTAYVRWKASWKELLRDPLPSLLEDPATAADLNADEVTLKHLLGEGEWATAAKQAAKIPRPILEKITKLAEKVFLEMKLTGPTQYYLDIFQGPSEPYHLFIERLTAAVE</sequence>
<dbReference type="AlphaFoldDB" id="A0A8K1G7Y6"/>
<protein>
    <submittedName>
        <fullName evidence="3">Uncharacterized protein</fullName>
    </submittedName>
</protein>
<comment type="caution">
    <text evidence="3">The sequence shown here is derived from an EMBL/GenBank/DDBJ whole genome shotgun (WGS) entry which is preliminary data.</text>
</comment>
<name>A0A8K1G7Y6_9PASS</name>
<dbReference type="InterPro" id="IPR050195">
    <property type="entry name" value="Primate_lentivir_Gag_pol-like"/>
</dbReference>
<dbReference type="Proteomes" id="UP000796761">
    <property type="component" value="Unassembled WGS sequence"/>
</dbReference>
<evidence type="ECO:0000313" key="3">
    <source>
        <dbReference type="EMBL" id="TRZ13649.1"/>
    </source>
</evidence>
<evidence type="ECO:0000256" key="1">
    <source>
        <dbReference type="ARBA" id="ARBA00022707"/>
    </source>
</evidence>
<dbReference type="Gene3D" id="1.10.1200.30">
    <property type="match status" value="1"/>
</dbReference>
<evidence type="ECO:0000256" key="2">
    <source>
        <dbReference type="SAM" id="MobiDB-lite"/>
    </source>
</evidence>
<dbReference type="PANTHER" id="PTHR40389">
    <property type="entry name" value="ENDOGENOUS RETROVIRUS GROUP K MEMBER 24 GAG POLYPROTEIN-RELATED"/>
    <property type="match status" value="1"/>
</dbReference>
<accession>A0A8K1G7Y6</accession>
<keyword evidence="1" id="KW-0519">Myristate</keyword>
<dbReference type="PANTHER" id="PTHR40389:SF2">
    <property type="entry name" value="ENDOGENOUS RETROVIRUS GROUP K MEMBER 24 GAG POLYPROTEIN-RELATED"/>
    <property type="match status" value="1"/>
</dbReference>
<dbReference type="InterPro" id="IPR008919">
    <property type="entry name" value="Retrov_capsid_N"/>
</dbReference>
<feature type="compositionally biased region" description="Low complexity" evidence="2">
    <location>
        <begin position="17"/>
        <end position="29"/>
    </location>
</feature>
<keyword evidence="1" id="KW-0449">Lipoprotein</keyword>
<feature type="region of interest" description="Disordered" evidence="2">
    <location>
        <begin position="1"/>
        <end position="44"/>
    </location>
</feature>
<keyword evidence="4" id="KW-1185">Reference proteome</keyword>
<feature type="compositionally biased region" description="Polar residues" evidence="2">
    <location>
        <begin position="1"/>
        <end position="10"/>
    </location>
</feature>
<dbReference type="Pfam" id="PF00607">
    <property type="entry name" value="Gag_p24"/>
    <property type="match status" value="1"/>
</dbReference>
<organism evidence="3 4">
    <name type="scientific">Zosterops borbonicus</name>
    <dbReference type="NCBI Taxonomy" id="364589"/>
    <lineage>
        <taxon>Eukaryota</taxon>
        <taxon>Metazoa</taxon>
        <taxon>Chordata</taxon>
        <taxon>Craniata</taxon>
        <taxon>Vertebrata</taxon>
        <taxon>Euteleostomi</taxon>
        <taxon>Archelosauria</taxon>
        <taxon>Archosauria</taxon>
        <taxon>Dinosauria</taxon>
        <taxon>Saurischia</taxon>
        <taxon>Theropoda</taxon>
        <taxon>Coelurosauria</taxon>
        <taxon>Aves</taxon>
        <taxon>Neognathae</taxon>
        <taxon>Neoaves</taxon>
        <taxon>Telluraves</taxon>
        <taxon>Australaves</taxon>
        <taxon>Passeriformes</taxon>
        <taxon>Sylvioidea</taxon>
        <taxon>Zosteropidae</taxon>
        <taxon>Zosterops</taxon>
    </lineage>
</organism>
<dbReference type="Gene3D" id="1.10.375.10">
    <property type="entry name" value="Human Immunodeficiency Virus Type 1 Capsid Protein"/>
    <property type="match status" value="1"/>
</dbReference>
<evidence type="ECO:0000313" key="4">
    <source>
        <dbReference type="Proteomes" id="UP000796761"/>
    </source>
</evidence>
<reference evidence="3" key="1">
    <citation type="submission" date="2019-04" db="EMBL/GenBank/DDBJ databases">
        <title>Genome assembly of Zosterops borbonicus 15179.</title>
        <authorList>
            <person name="Leroy T."/>
            <person name="Anselmetti Y."/>
            <person name="Tilak M.-K."/>
            <person name="Nabholz B."/>
        </authorList>
    </citation>
    <scope>NUCLEOTIDE SEQUENCE</scope>
    <source>
        <strain evidence="3">HGM_15179</strain>
        <tissue evidence="3">Muscle</tissue>
    </source>
</reference>
<dbReference type="OrthoDB" id="9398000at2759"/>
<gene>
    <name evidence="3" type="ORF">HGM15179_013465</name>
</gene>
<dbReference type="EMBL" id="SWJQ01000491">
    <property type="protein sequence ID" value="TRZ13649.1"/>
    <property type="molecule type" value="Genomic_DNA"/>
</dbReference>